<gene>
    <name evidence="1" type="ORF">P9B03_02805</name>
</gene>
<dbReference type="EMBL" id="JARSFG010000003">
    <property type="protein sequence ID" value="MEC1177403.1"/>
    <property type="molecule type" value="Genomic_DNA"/>
</dbReference>
<keyword evidence="2" id="KW-1185">Reference proteome</keyword>
<dbReference type="RefSeq" id="WP_107841554.1">
    <property type="nucleotide sequence ID" value="NZ_JARSFG010000003.1"/>
</dbReference>
<reference evidence="1 2" key="1">
    <citation type="submission" date="2023-03" db="EMBL/GenBank/DDBJ databases">
        <title>Bacillus Genome Sequencing.</title>
        <authorList>
            <person name="Dunlap C."/>
        </authorList>
    </citation>
    <scope>NUCLEOTIDE SEQUENCE [LARGE SCALE GENOMIC DNA]</scope>
    <source>
        <strain evidence="1 2">B-59205</strain>
    </source>
</reference>
<proteinExistence type="predicted"/>
<accession>A0AAW9NNR0</accession>
<evidence type="ECO:0000313" key="2">
    <source>
        <dbReference type="Proteomes" id="UP001344888"/>
    </source>
</evidence>
<dbReference type="AlphaFoldDB" id="A0AAW9NNR0"/>
<evidence type="ECO:0008006" key="3">
    <source>
        <dbReference type="Google" id="ProtNLM"/>
    </source>
</evidence>
<protein>
    <recommendedName>
        <fullName evidence="3">IDEAL domain-containing protein</fullName>
    </recommendedName>
</protein>
<sequence>MTQLNLKKMMAERGDTSFMYLEKETLQLVLQHLLQNVSSPNEEPIIAKLDSLMEQQQQQFEKLLEQLS</sequence>
<comment type="caution">
    <text evidence="1">The sequence shown here is derived from an EMBL/GenBank/DDBJ whole genome shotgun (WGS) entry which is preliminary data.</text>
</comment>
<organism evidence="1 2">
    <name type="scientific">Metasolibacillus meyeri</name>
    <dbReference type="NCBI Taxonomy" id="1071052"/>
    <lineage>
        <taxon>Bacteria</taxon>
        <taxon>Bacillati</taxon>
        <taxon>Bacillota</taxon>
        <taxon>Bacilli</taxon>
        <taxon>Bacillales</taxon>
        <taxon>Caryophanaceae</taxon>
        <taxon>Metasolibacillus</taxon>
    </lineage>
</organism>
<evidence type="ECO:0000313" key="1">
    <source>
        <dbReference type="EMBL" id="MEC1177403.1"/>
    </source>
</evidence>
<name>A0AAW9NNR0_9BACL</name>
<dbReference type="Proteomes" id="UP001344888">
    <property type="component" value="Unassembled WGS sequence"/>
</dbReference>